<dbReference type="CDD" id="cd00090">
    <property type="entry name" value="HTH_ARSR"/>
    <property type="match status" value="1"/>
</dbReference>
<evidence type="ECO:0000313" key="4">
    <source>
        <dbReference type="Proteomes" id="UP000678895"/>
    </source>
</evidence>
<comment type="caution">
    <text evidence="3">The sequence shown here is derived from an EMBL/GenBank/DDBJ whole genome shotgun (WGS) entry which is preliminary data.</text>
</comment>
<evidence type="ECO:0000313" key="3">
    <source>
        <dbReference type="EMBL" id="GIO43686.1"/>
    </source>
</evidence>
<dbReference type="GO" id="GO:0003700">
    <property type="term" value="F:DNA-binding transcription factor activity"/>
    <property type="evidence" value="ECO:0007669"/>
    <property type="project" value="InterPro"/>
</dbReference>
<gene>
    <name evidence="3" type="ORF">J41TS4_34440</name>
</gene>
<dbReference type="InterPro" id="IPR011991">
    <property type="entry name" value="ArsR-like_HTH"/>
</dbReference>
<dbReference type="Proteomes" id="UP000678895">
    <property type="component" value="Unassembled WGS sequence"/>
</dbReference>
<dbReference type="Pfam" id="PF01022">
    <property type="entry name" value="HTH_5"/>
    <property type="match status" value="1"/>
</dbReference>
<protein>
    <recommendedName>
        <fullName evidence="2">HTH arsR-type domain-containing protein</fullName>
    </recommendedName>
</protein>
<evidence type="ECO:0000256" key="1">
    <source>
        <dbReference type="ARBA" id="ARBA00023125"/>
    </source>
</evidence>
<keyword evidence="4" id="KW-1185">Reference proteome</keyword>
<feature type="domain" description="HTH arsR-type" evidence="2">
    <location>
        <begin position="228"/>
        <end position="272"/>
    </location>
</feature>
<dbReference type="GO" id="GO:0003677">
    <property type="term" value="F:DNA binding"/>
    <property type="evidence" value="ECO:0007669"/>
    <property type="project" value="UniProtKB-KW"/>
</dbReference>
<evidence type="ECO:0000259" key="2">
    <source>
        <dbReference type="Pfam" id="PF01022"/>
    </source>
</evidence>
<accession>A0A919Y2I7</accession>
<dbReference type="InterPro" id="IPR001845">
    <property type="entry name" value="HTH_ArsR_DNA-bd_dom"/>
</dbReference>
<keyword evidence="1" id="KW-0238">DNA-binding</keyword>
<dbReference type="SUPFAM" id="SSF46785">
    <property type="entry name" value="Winged helix' DNA-binding domain"/>
    <property type="match status" value="1"/>
</dbReference>
<sequence>MYYDVKIDVSSVYELLSSFIIYTTRKWVNNLDVGQEWIDEIESRLSKEERAAFAEASELPFSDYDLLYALILERQPEANAVEFLDELAESTEEALLFKLNSYVLTVNSQDISRLKGYIPLLRIWYERYFREIEQQYEALLFEDAEEKRALFHKMDPGALVEYASAGLVVEPGLPVNKVVLLPSIHFRPINTYCFYESTLVIQYPLDLPELDEEEPPICLLRLTRALASPERLRLLRYIADEPKSIFELAQSLSQSKEYLMHHLMLLRVAGLLRIHLVERDTEKFTIRPDGASELQIFLESYIRL</sequence>
<dbReference type="InterPro" id="IPR036390">
    <property type="entry name" value="WH_DNA-bd_sf"/>
</dbReference>
<dbReference type="AlphaFoldDB" id="A0A919Y2I7"/>
<dbReference type="Gene3D" id="1.10.10.10">
    <property type="entry name" value="Winged helix-like DNA-binding domain superfamily/Winged helix DNA-binding domain"/>
    <property type="match status" value="1"/>
</dbReference>
<proteinExistence type="predicted"/>
<dbReference type="RefSeq" id="WP_301628951.1">
    <property type="nucleotide sequence ID" value="NZ_BORS01000012.1"/>
</dbReference>
<dbReference type="EMBL" id="BORS01000012">
    <property type="protein sequence ID" value="GIO43686.1"/>
    <property type="molecule type" value="Genomic_DNA"/>
</dbReference>
<reference evidence="3" key="1">
    <citation type="submission" date="2021-03" db="EMBL/GenBank/DDBJ databases">
        <title>Antimicrobial resistance genes in bacteria isolated from Japanese honey, and their potential for conferring macrolide and lincosamide resistance in the American foulbrood pathogen Paenibacillus larvae.</title>
        <authorList>
            <person name="Okamoto M."/>
            <person name="Kumagai M."/>
            <person name="Kanamori H."/>
            <person name="Takamatsu D."/>
        </authorList>
    </citation>
    <scope>NUCLEOTIDE SEQUENCE</scope>
    <source>
        <strain evidence="3">J41TS4</strain>
    </source>
</reference>
<dbReference type="InterPro" id="IPR036388">
    <property type="entry name" value="WH-like_DNA-bd_sf"/>
</dbReference>
<name>A0A919Y2I7_9BACL</name>
<organism evidence="3 4">
    <name type="scientific">Paenibacillus apis</name>
    <dbReference type="NCBI Taxonomy" id="1792174"/>
    <lineage>
        <taxon>Bacteria</taxon>
        <taxon>Bacillati</taxon>
        <taxon>Bacillota</taxon>
        <taxon>Bacilli</taxon>
        <taxon>Bacillales</taxon>
        <taxon>Paenibacillaceae</taxon>
        <taxon>Paenibacillus</taxon>
    </lineage>
</organism>